<gene>
    <name evidence="1" type="ORF">ACFO4R_06585</name>
</gene>
<evidence type="ECO:0000313" key="2">
    <source>
        <dbReference type="Proteomes" id="UP001595916"/>
    </source>
</evidence>
<comment type="caution">
    <text evidence="1">The sequence shown here is derived from an EMBL/GenBank/DDBJ whole genome shotgun (WGS) entry which is preliminary data.</text>
</comment>
<dbReference type="Proteomes" id="UP001595916">
    <property type="component" value="Unassembled WGS sequence"/>
</dbReference>
<name>A0ABV9QKK9_9FIRM</name>
<reference evidence="2" key="1">
    <citation type="journal article" date="2019" name="Int. J. Syst. Evol. Microbiol.">
        <title>The Global Catalogue of Microorganisms (GCM) 10K type strain sequencing project: providing services to taxonomists for standard genome sequencing and annotation.</title>
        <authorList>
            <consortium name="The Broad Institute Genomics Platform"/>
            <consortium name="The Broad Institute Genome Sequencing Center for Infectious Disease"/>
            <person name="Wu L."/>
            <person name="Ma J."/>
        </authorList>
    </citation>
    <scope>NUCLEOTIDE SEQUENCE [LARGE SCALE GENOMIC DNA]</scope>
    <source>
        <strain evidence="2">CCUG 46385</strain>
    </source>
</reference>
<evidence type="ECO:0008006" key="3">
    <source>
        <dbReference type="Google" id="ProtNLM"/>
    </source>
</evidence>
<organism evidence="1 2">
    <name type="scientific">Filifactor villosus</name>
    <dbReference type="NCBI Taxonomy" id="29374"/>
    <lineage>
        <taxon>Bacteria</taxon>
        <taxon>Bacillati</taxon>
        <taxon>Bacillota</taxon>
        <taxon>Clostridia</taxon>
        <taxon>Peptostreptococcales</taxon>
        <taxon>Filifactoraceae</taxon>
        <taxon>Filifactor</taxon>
    </lineage>
</organism>
<evidence type="ECO:0000313" key="1">
    <source>
        <dbReference type="EMBL" id="MFC4804748.1"/>
    </source>
</evidence>
<protein>
    <recommendedName>
        <fullName evidence="3">DUF1310 family protein</fullName>
    </recommendedName>
</protein>
<accession>A0ABV9QKK9</accession>
<sequence>MNKKLLSLLAFILVMAVGSVFVYHNRPELFTNKKHRSLVVMSVSEDEHILKTLDIINEEFEKDPNNFDDKSIDRILEEQHIPTKKYGELGMTFSYGGRVYSYTSEGKVVRTIAEYEKQGKEFASQTGEP</sequence>
<dbReference type="EMBL" id="JBHSHL010000022">
    <property type="protein sequence ID" value="MFC4804748.1"/>
    <property type="molecule type" value="Genomic_DNA"/>
</dbReference>
<proteinExistence type="predicted"/>
<keyword evidence="2" id="KW-1185">Reference proteome</keyword>
<dbReference type="RefSeq" id="WP_379788263.1">
    <property type="nucleotide sequence ID" value="NZ_JBHSHL010000022.1"/>
</dbReference>